<sequence length="145" mass="17647">MGTQYREKIFNFLPLIYYTNYKIKEDYSFTFFPLYHQSRTTGLNSQMFSHYSPFLFWEKEKFSDSEWESSFLPLLLFYKSKLLVSGKETTRLFFAPLALYLKEDGENYKIRNFLVFQWGKENDWSYFRIFLFSIGLKQKISQITL</sequence>
<evidence type="ECO:0008006" key="3">
    <source>
        <dbReference type="Google" id="ProtNLM"/>
    </source>
</evidence>
<reference evidence="1 2" key="1">
    <citation type="submission" date="2013-02" db="EMBL/GenBank/DDBJ databases">
        <authorList>
            <person name="Harkins D.M."/>
            <person name="Durkin A.S."/>
            <person name="Brinkac L.M."/>
            <person name="Haft D.H."/>
            <person name="Selengut J.D."/>
            <person name="Sanka R."/>
            <person name="DePew J."/>
            <person name="Purushe J."/>
            <person name="Picardeau M."/>
            <person name="Werts C."/>
            <person name="Goarant C."/>
            <person name="Vinetz J.M."/>
            <person name="Sutton G.G."/>
            <person name="Nierman W.C."/>
            <person name="Fouts D.E."/>
        </authorList>
    </citation>
    <scope>NUCLEOTIDE SEQUENCE [LARGE SCALE GENOMIC DNA]</scope>
    <source>
        <strain evidence="1 2">200703203</strain>
    </source>
</reference>
<gene>
    <name evidence="1" type="ORF">LEP1GSC115_2228</name>
</gene>
<comment type="caution">
    <text evidence="1">The sequence shown here is derived from an EMBL/GenBank/DDBJ whole genome shotgun (WGS) entry which is preliminary data.</text>
</comment>
<dbReference type="AlphaFoldDB" id="N1UNT8"/>
<name>N1UNT8_LEPIR</name>
<organism evidence="1 2">
    <name type="scientific">Leptospira interrogans serovar Australis str. 200703203</name>
    <dbReference type="NCBI Taxonomy" id="1085541"/>
    <lineage>
        <taxon>Bacteria</taxon>
        <taxon>Pseudomonadati</taxon>
        <taxon>Spirochaetota</taxon>
        <taxon>Spirochaetia</taxon>
        <taxon>Leptospirales</taxon>
        <taxon>Leptospiraceae</taxon>
        <taxon>Leptospira</taxon>
    </lineage>
</organism>
<protein>
    <recommendedName>
        <fullName evidence="3">Ycf2</fullName>
    </recommendedName>
</protein>
<accession>N1UNT8</accession>
<dbReference type="BioCyc" id="LINT1085541:G11IQ-2543-MONOMER"/>
<dbReference type="Proteomes" id="UP000012220">
    <property type="component" value="Unassembled WGS sequence"/>
</dbReference>
<evidence type="ECO:0000313" key="2">
    <source>
        <dbReference type="Proteomes" id="UP000012220"/>
    </source>
</evidence>
<dbReference type="EMBL" id="AHNY02000086">
    <property type="protein sequence ID" value="EMY26552.1"/>
    <property type="molecule type" value="Genomic_DNA"/>
</dbReference>
<evidence type="ECO:0000313" key="1">
    <source>
        <dbReference type="EMBL" id="EMY26552.1"/>
    </source>
</evidence>
<proteinExistence type="predicted"/>